<name>A0A2C5Z4C4_9HYPO</name>
<accession>A0A2C5Z4C4</accession>
<feature type="region of interest" description="Disordered" evidence="1">
    <location>
        <begin position="330"/>
        <end position="384"/>
    </location>
</feature>
<sequence>MNFRLFKTLVLSSLILAAKCRSVKRGNPLYGNPTAEETLAARQGPWDFFGNPVVCHITVITGPITVVYRGKKYSGHPTEILEFYPIENKQTLNAWVTPTPLGWTLKGPGRISFGSFTANLDDKEEAQANSRLGETSPTMETVIMPLRSSRCQDINGDTEVSPNNEYVVPPNHEYAGDRMAKLVKDTNFKTSYVAKLVANDGKTAIQMAKGSYSPGRTSKSKYEGEKMAKSFMKHREFKWQTGRVAGESGDALSPNSEGWSSNKWMNTDRSAALKMPAENDWSLGGGDTDSSDGWTNGISKSVGVYELQGAAPRRAGGLEFYPIIAQDGNSASRKGEINSHPLFFEKASNQKSESSKTPASSRSTKPPVMQRANKHRGPPAASRY</sequence>
<keyword evidence="4" id="KW-1185">Reference proteome</keyword>
<gene>
    <name evidence="3" type="ORF">CDD80_2823</name>
</gene>
<keyword evidence="2" id="KW-0732">Signal</keyword>
<dbReference type="Proteomes" id="UP000226431">
    <property type="component" value="Unassembled WGS sequence"/>
</dbReference>
<feature type="compositionally biased region" description="Polar residues" evidence="1">
    <location>
        <begin position="347"/>
        <end position="364"/>
    </location>
</feature>
<evidence type="ECO:0000256" key="1">
    <source>
        <dbReference type="SAM" id="MobiDB-lite"/>
    </source>
</evidence>
<evidence type="ECO:0000313" key="4">
    <source>
        <dbReference type="Proteomes" id="UP000226431"/>
    </source>
</evidence>
<dbReference type="EMBL" id="NJES01000250">
    <property type="protein sequence ID" value="PHH74836.1"/>
    <property type="molecule type" value="Genomic_DNA"/>
</dbReference>
<protein>
    <submittedName>
        <fullName evidence="3">Uncharacterized protein</fullName>
    </submittedName>
</protein>
<dbReference type="OrthoDB" id="4926172at2759"/>
<evidence type="ECO:0000313" key="3">
    <source>
        <dbReference type="EMBL" id="PHH74836.1"/>
    </source>
</evidence>
<feature type="signal peptide" evidence="2">
    <location>
        <begin position="1"/>
        <end position="20"/>
    </location>
</feature>
<feature type="chain" id="PRO_5013016433" evidence="2">
    <location>
        <begin position="21"/>
        <end position="384"/>
    </location>
</feature>
<reference evidence="3 4" key="1">
    <citation type="submission" date="2017-06" db="EMBL/GenBank/DDBJ databases">
        <title>Ant-infecting Ophiocordyceps genomes reveal a high diversity of potential behavioral manipulation genes and a possible major role for enterotoxins.</title>
        <authorList>
            <person name="De Bekker C."/>
            <person name="Evans H.C."/>
            <person name="Brachmann A."/>
            <person name="Hughes D.P."/>
        </authorList>
    </citation>
    <scope>NUCLEOTIDE SEQUENCE [LARGE SCALE GENOMIC DNA]</scope>
    <source>
        <strain evidence="3 4">Map16</strain>
    </source>
</reference>
<organism evidence="3 4">
    <name type="scientific">Ophiocordyceps camponoti-rufipedis</name>
    <dbReference type="NCBI Taxonomy" id="2004952"/>
    <lineage>
        <taxon>Eukaryota</taxon>
        <taxon>Fungi</taxon>
        <taxon>Dikarya</taxon>
        <taxon>Ascomycota</taxon>
        <taxon>Pezizomycotina</taxon>
        <taxon>Sordariomycetes</taxon>
        <taxon>Hypocreomycetidae</taxon>
        <taxon>Hypocreales</taxon>
        <taxon>Ophiocordycipitaceae</taxon>
        <taxon>Ophiocordyceps</taxon>
    </lineage>
</organism>
<comment type="caution">
    <text evidence="3">The sequence shown here is derived from an EMBL/GenBank/DDBJ whole genome shotgun (WGS) entry which is preliminary data.</text>
</comment>
<dbReference type="AlphaFoldDB" id="A0A2C5Z4C4"/>
<proteinExistence type="predicted"/>
<evidence type="ECO:0000256" key="2">
    <source>
        <dbReference type="SAM" id="SignalP"/>
    </source>
</evidence>